<organism evidence="2 3">
    <name type="scientific">Hyaloscypha variabilis (strain UAMH 11265 / GT02V1 / F)</name>
    <name type="common">Meliniomyces variabilis</name>
    <dbReference type="NCBI Taxonomy" id="1149755"/>
    <lineage>
        <taxon>Eukaryota</taxon>
        <taxon>Fungi</taxon>
        <taxon>Dikarya</taxon>
        <taxon>Ascomycota</taxon>
        <taxon>Pezizomycotina</taxon>
        <taxon>Leotiomycetes</taxon>
        <taxon>Helotiales</taxon>
        <taxon>Hyaloscyphaceae</taxon>
        <taxon>Hyaloscypha</taxon>
        <taxon>Hyaloscypha variabilis</taxon>
    </lineage>
</organism>
<proteinExistence type="predicted"/>
<gene>
    <name evidence="2" type="ORF">L207DRAFT_579961</name>
</gene>
<accession>A0A2J6RX49</accession>
<feature type="region of interest" description="Disordered" evidence="1">
    <location>
        <begin position="119"/>
        <end position="148"/>
    </location>
</feature>
<dbReference type="Proteomes" id="UP000235786">
    <property type="component" value="Unassembled WGS sequence"/>
</dbReference>
<name>A0A2J6RX49_HYAVF</name>
<protein>
    <submittedName>
        <fullName evidence="2">Uncharacterized protein</fullName>
    </submittedName>
</protein>
<feature type="compositionally biased region" description="Basic and acidic residues" evidence="1">
    <location>
        <begin position="119"/>
        <end position="131"/>
    </location>
</feature>
<reference evidence="2 3" key="1">
    <citation type="submission" date="2016-04" db="EMBL/GenBank/DDBJ databases">
        <title>A degradative enzymes factory behind the ericoid mycorrhizal symbiosis.</title>
        <authorList>
            <consortium name="DOE Joint Genome Institute"/>
            <person name="Martino E."/>
            <person name="Morin E."/>
            <person name="Grelet G."/>
            <person name="Kuo A."/>
            <person name="Kohler A."/>
            <person name="Daghino S."/>
            <person name="Barry K."/>
            <person name="Choi C."/>
            <person name="Cichocki N."/>
            <person name="Clum A."/>
            <person name="Copeland A."/>
            <person name="Hainaut M."/>
            <person name="Haridas S."/>
            <person name="Labutti K."/>
            <person name="Lindquist E."/>
            <person name="Lipzen A."/>
            <person name="Khouja H.-R."/>
            <person name="Murat C."/>
            <person name="Ohm R."/>
            <person name="Olson A."/>
            <person name="Spatafora J."/>
            <person name="Veneault-Fourrey C."/>
            <person name="Henrissat B."/>
            <person name="Grigoriev I."/>
            <person name="Martin F."/>
            <person name="Perotto S."/>
        </authorList>
    </citation>
    <scope>NUCLEOTIDE SEQUENCE [LARGE SCALE GENOMIC DNA]</scope>
    <source>
        <strain evidence="2 3">F</strain>
    </source>
</reference>
<feature type="region of interest" description="Disordered" evidence="1">
    <location>
        <begin position="1"/>
        <end position="34"/>
    </location>
</feature>
<keyword evidence="3" id="KW-1185">Reference proteome</keyword>
<sequence length="257" mass="28618">MSTSGATPETVDAGEADSQPAQYPTDKELRSSGVSPHSTLATVRLVWSFSGSLETSISVMASAYNVDVLEPYFQPAAGGGSPWHVISKSSLTHPPVSAIVATVDDLEIWESDWKDFHRNHSEPDSYNKSEDLQYGDLPDYDPEKDEDPPHLLVCCGTDRPRNKSGGVLVTASQSGPGFVTVHDYITTVHPWLMRNRDDILDAMDRRKDLPDPEDMDLVVDAVFPTWLRIREKSEWVNELSYRRQQFASIHDLETSAV</sequence>
<evidence type="ECO:0000313" key="3">
    <source>
        <dbReference type="Proteomes" id="UP000235786"/>
    </source>
</evidence>
<evidence type="ECO:0000313" key="2">
    <source>
        <dbReference type="EMBL" id="PMD43090.1"/>
    </source>
</evidence>
<evidence type="ECO:0000256" key="1">
    <source>
        <dbReference type="SAM" id="MobiDB-lite"/>
    </source>
</evidence>
<dbReference type="OrthoDB" id="3944545at2759"/>
<dbReference type="EMBL" id="KZ613942">
    <property type="protein sequence ID" value="PMD43090.1"/>
    <property type="molecule type" value="Genomic_DNA"/>
</dbReference>
<dbReference type="AlphaFoldDB" id="A0A2J6RX49"/>
<dbReference type="STRING" id="1149755.A0A2J6RX49"/>